<dbReference type="PROSITE" id="PS50887">
    <property type="entry name" value="GGDEF"/>
    <property type="match status" value="1"/>
</dbReference>
<accession>A0A542Z7Q6</accession>
<dbReference type="CDD" id="cd01949">
    <property type="entry name" value="GGDEF"/>
    <property type="match status" value="1"/>
</dbReference>
<dbReference type="CDD" id="cd00130">
    <property type="entry name" value="PAS"/>
    <property type="match status" value="3"/>
</dbReference>
<sequence length="1012" mass="108399">MNVPLPAQAGIADVTAYLEGLLRHSDAVISVRSADDGRLLLANDAFAAQVDRPVAEVVGAQLEDVLPAVYAAQVRAQDELVLRTGRVQTSHESFLDAEGGTRTYITQRFPLVDVSGRTYAVAGIATDVTELERTRSSLAETEQRYRALVEHSPFAIVVHVQGRFRYANAAALRLLGAATEEDLLGRSVLDVIPESDRYEAASMIANILAGRNEIAGRREAVRLDGGRIIVEITASAVPWEGQTGVQMEVRDVTEETRSRELLARAHQESMDAAARLRLLHTVATAANDALTIEEAAAEALRATCEHFGFAAALLRPCRTGDDRLVPAAPVRHVAAGPAADVLPLALDQAATVVPAVFDASDANGRVTDRDGAGVYDVDPSSDDAFEAALGHAGVRTAHVVPVTLRDTVTSVCEFFDTGEASAATDHRGTLRIVAHELARVLERQRALEERAAHEARFRTMFLSSPVAMALSDSLGHFVSVNPAFSAMLGLPEEDIVGRSSDVFTHPDDVAGNARISATLDHTTGQVYRVEKRYLHSSGRVVWGLLSVTRVTFPDGQPYTLAQVEDITDRRQAEADLHRQAQHDALTGLANRGSLGRSLSALVDSTDDLAVLFVDLDSFKVVNDTHGHSTGDTVLQEVARRLPLAVRPGDLVARFGGDEFVVVCCGVSTHAAALELAARVEHALATPIPFSGGELEVTASIGIALSSPPGGARFLDAEELVRRADAAMYLAKRRGKDRADVYDESLHATNQSRTRTAAALRRGLAGEGLQVHFQPIVDLALGEVVCAEALVKMVDRDGGLIRTAELVDVAEETGLITALGSWVLRQACTEVAQLRRETGWAMAVTVNLSARQAALPGLAAEVLGVLEETGLEPDGLSLELTESALLEFNDATLTQLNTLRDHGVGIGIDDFGTGYSSLTYLRRFPVSFVKVDQAFVRGLPGSERDAVIVRSVNTLARDLGLACVVEGVETAEQLHAVRDLGGLFAQGYLFSRPVPLPALRDLLIRGIEVPPHP</sequence>
<dbReference type="Gene3D" id="3.30.450.20">
    <property type="entry name" value="PAS domain"/>
    <property type="match status" value="3"/>
</dbReference>
<dbReference type="PANTHER" id="PTHR44757">
    <property type="entry name" value="DIGUANYLATE CYCLASE DGCP"/>
    <property type="match status" value="1"/>
</dbReference>
<dbReference type="InterPro" id="IPR029787">
    <property type="entry name" value="Nucleotide_cyclase"/>
</dbReference>
<evidence type="ECO:0000313" key="6">
    <source>
        <dbReference type="Proteomes" id="UP000319514"/>
    </source>
</evidence>
<dbReference type="SMART" id="SM00052">
    <property type="entry name" value="EAL"/>
    <property type="match status" value="1"/>
</dbReference>
<evidence type="ECO:0000259" key="4">
    <source>
        <dbReference type="PROSITE" id="PS50887"/>
    </source>
</evidence>
<dbReference type="Pfam" id="PF00563">
    <property type="entry name" value="EAL"/>
    <property type="match status" value="1"/>
</dbReference>
<comment type="caution">
    <text evidence="5">The sequence shown here is derived from an EMBL/GenBank/DDBJ whole genome shotgun (WGS) entry which is preliminary data.</text>
</comment>
<feature type="domain" description="PAS" evidence="1">
    <location>
        <begin position="453"/>
        <end position="508"/>
    </location>
</feature>
<dbReference type="Pfam" id="PF00989">
    <property type="entry name" value="PAS"/>
    <property type="match status" value="1"/>
</dbReference>
<dbReference type="Proteomes" id="UP000319514">
    <property type="component" value="Unassembled WGS sequence"/>
</dbReference>
<reference evidence="5 6" key="1">
    <citation type="submission" date="2019-06" db="EMBL/GenBank/DDBJ databases">
        <title>Sequencing the genomes of 1000 actinobacteria strains.</title>
        <authorList>
            <person name="Klenk H.-P."/>
        </authorList>
    </citation>
    <scope>NUCLEOTIDE SEQUENCE [LARGE SCALE GENOMIC DNA]</scope>
    <source>
        <strain evidence="5 6">DSM 18082</strain>
    </source>
</reference>
<dbReference type="Gene3D" id="3.20.20.450">
    <property type="entry name" value="EAL domain"/>
    <property type="match status" value="1"/>
</dbReference>
<dbReference type="SUPFAM" id="SSF55781">
    <property type="entry name" value="GAF domain-like"/>
    <property type="match status" value="1"/>
</dbReference>
<evidence type="ECO:0000259" key="1">
    <source>
        <dbReference type="PROSITE" id="PS50112"/>
    </source>
</evidence>
<dbReference type="PROSITE" id="PS50113">
    <property type="entry name" value="PAC"/>
    <property type="match status" value="2"/>
</dbReference>
<feature type="domain" description="GGDEF" evidence="4">
    <location>
        <begin position="606"/>
        <end position="743"/>
    </location>
</feature>
<dbReference type="Pfam" id="PF00990">
    <property type="entry name" value="GGDEF"/>
    <property type="match status" value="1"/>
</dbReference>
<dbReference type="SMART" id="SM00267">
    <property type="entry name" value="GGDEF"/>
    <property type="match status" value="1"/>
</dbReference>
<dbReference type="SUPFAM" id="SSF141868">
    <property type="entry name" value="EAL domain-like"/>
    <property type="match status" value="1"/>
</dbReference>
<evidence type="ECO:0000259" key="3">
    <source>
        <dbReference type="PROSITE" id="PS50883"/>
    </source>
</evidence>
<dbReference type="PROSITE" id="PS50112">
    <property type="entry name" value="PAS"/>
    <property type="match status" value="2"/>
</dbReference>
<dbReference type="Pfam" id="PF13426">
    <property type="entry name" value="PAS_9"/>
    <property type="match status" value="1"/>
</dbReference>
<dbReference type="InterPro" id="IPR035919">
    <property type="entry name" value="EAL_sf"/>
</dbReference>
<dbReference type="EMBL" id="VFOQ01000003">
    <property type="protein sequence ID" value="TQL56359.1"/>
    <property type="molecule type" value="Genomic_DNA"/>
</dbReference>
<dbReference type="PROSITE" id="PS50883">
    <property type="entry name" value="EAL"/>
    <property type="match status" value="1"/>
</dbReference>
<dbReference type="InterPro" id="IPR052155">
    <property type="entry name" value="Biofilm_reg_signaling"/>
</dbReference>
<dbReference type="SUPFAM" id="SSF55073">
    <property type="entry name" value="Nucleotide cyclase"/>
    <property type="match status" value="1"/>
</dbReference>
<dbReference type="PANTHER" id="PTHR44757:SF2">
    <property type="entry name" value="BIOFILM ARCHITECTURE MAINTENANCE PROTEIN MBAA"/>
    <property type="match status" value="1"/>
</dbReference>
<dbReference type="OrthoDB" id="23692at2"/>
<dbReference type="InterPro" id="IPR035965">
    <property type="entry name" value="PAS-like_dom_sf"/>
</dbReference>
<feature type="domain" description="PAC" evidence="2">
    <location>
        <begin position="88"/>
        <end position="140"/>
    </location>
</feature>
<dbReference type="InterPro" id="IPR013656">
    <property type="entry name" value="PAS_4"/>
</dbReference>
<dbReference type="GO" id="GO:0006355">
    <property type="term" value="P:regulation of DNA-templated transcription"/>
    <property type="evidence" value="ECO:0007669"/>
    <property type="project" value="InterPro"/>
</dbReference>
<feature type="domain" description="PAC" evidence="2">
    <location>
        <begin position="527"/>
        <end position="578"/>
    </location>
</feature>
<evidence type="ECO:0000313" key="5">
    <source>
        <dbReference type="EMBL" id="TQL56359.1"/>
    </source>
</evidence>
<dbReference type="SUPFAM" id="SSF55785">
    <property type="entry name" value="PYP-like sensor domain (PAS domain)"/>
    <property type="match status" value="3"/>
</dbReference>
<dbReference type="InterPro" id="IPR000014">
    <property type="entry name" value="PAS"/>
</dbReference>
<dbReference type="Gene3D" id="3.30.450.40">
    <property type="match status" value="1"/>
</dbReference>
<dbReference type="SMART" id="SM00086">
    <property type="entry name" value="PAC"/>
    <property type="match status" value="2"/>
</dbReference>
<dbReference type="InterPro" id="IPR029016">
    <property type="entry name" value="GAF-like_dom_sf"/>
</dbReference>
<name>A0A542Z7Q6_9MICO</name>
<dbReference type="InterPro" id="IPR001633">
    <property type="entry name" value="EAL_dom"/>
</dbReference>
<dbReference type="CDD" id="cd01948">
    <property type="entry name" value="EAL"/>
    <property type="match status" value="1"/>
</dbReference>
<dbReference type="SMART" id="SM00091">
    <property type="entry name" value="PAS"/>
    <property type="match status" value="3"/>
</dbReference>
<proteinExistence type="predicted"/>
<dbReference type="NCBIfam" id="TIGR00229">
    <property type="entry name" value="sensory_box"/>
    <property type="match status" value="2"/>
</dbReference>
<dbReference type="RefSeq" id="WP_141790569.1">
    <property type="nucleotide sequence ID" value="NZ_BAAAKX010000008.1"/>
</dbReference>
<dbReference type="InterPro" id="IPR013767">
    <property type="entry name" value="PAS_fold"/>
</dbReference>
<keyword evidence="6" id="KW-1185">Reference proteome</keyword>
<dbReference type="Gene3D" id="3.30.70.270">
    <property type="match status" value="1"/>
</dbReference>
<feature type="domain" description="PAS" evidence="1">
    <location>
        <begin position="141"/>
        <end position="211"/>
    </location>
</feature>
<dbReference type="InterPro" id="IPR043128">
    <property type="entry name" value="Rev_trsase/Diguanyl_cyclase"/>
</dbReference>
<organism evidence="5 6">
    <name type="scientific">Oryzihumus leptocrescens</name>
    <dbReference type="NCBI Taxonomy" id="297536"/>
    <lineage>
        <taxon>Bacteria</taxon>
        <taxon>Bacillati</taxon>
        <taxon>Actinomycetota</taxon>
        <taxon>Actinomycetes</taxon>
        <taxon>Micrococcales</taxon>
        <taxon>Intrasporangiaceae</taxon>
        <taxon>Oryzihumus</taxon>
    </lineage>
</organism>
<dbReference type="InterPro" id="IPR000700">
    <property type="entry name" value="PAS-assoc_C"/>
</dbReference>
<dbReference type="AlphaFoldDB" id="A0A542Z7Q6"/>
<dbReference type="NCBIfam" id="TIGR00254">
    <property type="entry name" value="GGDEF"/>
    <property type="match status" value="1"/>
</dbReference>
<evidence type="ECO:0000259" key="2">
    <source>
        <dbReference type="PROSITE" id="PS50113"/>
    </source>
</evidence>
<dbReference type="Pfam" id="PF08448">
    <property type="entry name" value="PAS_4"/>
    <property type="match status" value="1"/>
</dbReference>
<protein>
    <submittedName>
        <fullName evidence="5">PAS domain S-box-containing protein/diguanylate cyclase (GGDEF)-like protein</fullName>
    </submittedName>
</protein>
<gene>
    <name evidence="5" type="ORF">FB474_3975</name>
</gene>
<dbReference type="InterPro" id="IPR001610">
    <property type="entry name" value="PAC"/>
</dbReference>
<feature type="domain" description="EAL" evidence="3">
    <location>
        <begin position="752"/>
        <end position="1006"/>
    </location>
</feature>
<dbReference type="InterPro" id="IPR000160">
    <property type="entry name" value="GGDEF_dom"/>
</dbReference>